<evidence type="ECO:0000313" key="7">
    <source>
        <dbReference type="Proteomes" id="UP000085678"/>
    </source>
</evidence>
<organism evidence="7 8">
    <name type="scientific">Lingula anatina</name>
    <name type="common">Brachiopod</name>
    <name type="synonym">Lingula unguis</name>
    <dbReference type="NCBI Taxonomy" id="7574"/>
    <lineage>
        <taxon>Eukaryota</taxon>
        <taxon>Metazoa</taxon>
        <taxon>Spiralia</taxon>
        <taxon>Lophotrochozoa</taxon>
        <taxon>Brachiopoda</taxon>
        <taxon>Linguliformea</taxon>
        <taxon>Lingulata</taxon>
        <taxon>Lingulida</taxon>
        <taxon>Linguloidea</taxon>
        <taxon>Lingulidae</taxon>
        <taxon>Lingula</taxon>
    </lineage>
</organism>
<dbReference type="CDD" id="cd17317">
    <property type="entry name" value="MFS_SLC22"/>
    <property type="match status" value="1"/>
</dbReference>
<feature type="transmembrane region" description="Helical" evidence="5">
    <location>
        <begin position="20"/>
        <end position="43"/>
    </location>
</feature>
<dbReference type="GeneID" id="106150421"/>
<gene>
    <name evidence="8" type="primary">LOC106150421</name>
</gene>
<dbReference type="InterPro" id="IPR005829">
    <property type="entry name" value="Sugar_transporter_CS"/>
</dbReference>
<evidence type="ECO:0000256" key="1">
    <source>
        <dbReference type="ARBA" id="ARBA00004141"/>
    </source>
</evidence>
<dbReference type="KEGG" id="lak:106150421"/>
<evidence type="ECO:0000313" key="8">
    <source>
        <dbReference type="RefSeq" id="XP_013378671.1"/>
    </source>
</evidence>
<dbReference type="GO" id="GO:0016020">
    <property type="term" value="C:membrane"/>
    <property type="evidence" value="ECO:0007669"/>
    <property type="project" value="UniProtKB-SubCell"/>
</dbReference>
<keyword evidence="4 5" id="KW-0472">Membrane</keyword>
<proteinExistence type="predicted"/>
<dbReference type="OrthoDB" id="3936150at2759"/>
<dbReference type="PROSITE" id="PS00216">
    <property type="entry name" value="SUGAR_TRANSPORT_1"/>
    <property type="match status" value="1"/>
</dbReference>
<dbReference type="Pfam" id="PF00083">
    <property type="entry name" value="Sugar_tr"/>
    <property type="match status" value="1"/>
</dbReference>
<dbReference type="RefSeq" id="XP_013378671.1">
    <property type="nucleotide sequence ID" value="XM_013523217.2"/>
</dbReference>
<dbReference type="Proteomes" id="UP000085678">
    <property type="component" value="Unplaced"/>
</dbReference>
<evidence type="ECO:0000256" key="2">
    <source>
        <dbReference type="ARBA" id="ARBA00022692"/>
    </source>
</evidence>
<evidence type="ECO:0000256" key="3">
    <source>
        <dbReference type="ARBA" id="ARBA00022989"/>
    </source>
</evidence>
<feature type="transmembrane region" description="Helical" evidence="5">
    <location>
        <begin position="473"/>
        <end position="490"/>
    </location>
</feature>
<feature type="transmembrane region" description="Helical" evidence="5">
    <location>
        <begin position="148"/>
        <end position="166"/>
    </location>
</feature>
<comment type="subcellular location">
    <subcellularLocation>
        <location evidence="1">Membrane</location>
        <topology evidence="1">Multi-pass membrane protein</topology>
    </subcellularLocation>
</comment>
<dbReference type="PROSITE" id="PS50850">
    <property type="entry name" value="MFS"/>
    <property type="match status" value="1"/>
</dbReference>
<feature type="transmembrane region" description="Helical" evidence="5">
    <location>
        <begin position="117"/>
        <end position="136"/>
    </location>
</feature>
<dbReference type="PANTHER" id="PTHR24064">
    <property type="entry name" value="SOLUTE CARRIER FAMILY 22 MEMBER"/>
    <property type="match status" value="1"/>
</dbReference>
<evidence type="ECO:0000256" key="4">
    <source>
        <dbReference type="ARBA" id="ARBA00023136"/>
    </source>
</evidence>
<feature type="transmembrane region" description="Helical" evidence="5">
    <location>
        <begin position="349"/>
        <end position="370"/>
    </location>
</feature>
<keyword evidence="7" id="KW-1185">Reference proteome</keyword>
<feature type="transmembrane region" description="Helical" evidence="5">
    <location>
        <begin position="377"/>
        <end position="399"/>
    </location>
</feature>
<feature type="transmembrane region" description="Helical" evidence="5">
    <location>
        <begin position="172"/>
        <end position="193"/>
    </location>
</feature>
<feature type="transmembrane region" description="Helical" evidence="5">
    <location>
        <begin position="205"/>
        <end position="226"/>
    </location>
</feature>
<keyword evidence="3 5" id="KW-1133">Transmembrane helix</keyword>
<accession>A0A1S3GZL2</accession>
<dbReference type="SUPFAM" id="SSF103473">
    <property type="entry name" value="MFS general substrate transporter"/>
    <property type="match status" value="1"/>
</dbReference>
<feature type="transmembrane region" description="Helical" evidence="5">
    <location>
        <begin position="232"/>
        <end position="251"/>
    </location>
</feature>
<sequence length="559" mass="62238">MSEGFERILKDIGSFGRKQIEVFVIVNLCDLMTGWTILIPIFIGAQPHWECPALNNTVPWSEWSNTTTVPDWDQGNKSMSRVDACTPDNGVCQGIKYTSEFTSIVTEWNLVCALDEISDIVTTIQMAGIFFGALVISQLSDAFGRKPVWFATMTVNSIVGFCNAFAPRWEIYAAMRFFNGMCAGGLLIVSYVWPIEFVGAKWRVVNGAVGFWQVGNMLLALLAYFIRDWKTLVMVTTPIPTVLVWFLWRFLPESPRWLAMHGKEQEAEKVLELIARVNKKPTPNFEAFRKYLEDEKRKGTTTGKYSYWDLFRTPLLTRHTLVLMFAWFVYGATYYGLSLNVKHLPGDIYLNAVLLSSVEVPALAFVVIFSNKLGRRLTMFVTMLIGGLATFSVLFIGLAGKLEELGTVVTVLAMVGKLGVTSAWNVGYIYTAELFPTVIRSIGSGAASMAGRIGGVVAPQFTYLDKVSKELPFIVFGVLGLAAAFLGLTLPETKDHHLPDNVPEWTWCRKGKNKEDSRVEISIVGHTPGRSQSTVTLVRAASIDENMDVGLSMDDVVKE</sequence>
<protein>
    <submittedName>
        <fullName evidence="8">Solute carrier family 22 member 15-like</fullName>
    </submittedName>
</protein>
<dbReference type="InterPro" id="IPR036259">
    <property type="entry name" value="MFS_trans_sf"/>
</dbReference>
<dbReference type="Gene3D" id="1.20.1250.20">
    <property type="entry name" value="MFS general substrate transporter like domains"/>
    <property type="match status" value="1"/>
</dbReference>
<feature type="transmembrane region" description="Helical" evidence="5">
    <location>
        <begin position="405"/>
        <end position="430"/>
    </location>
</feature>
<dbReference type="GO" id="GO:0022857">
    <property type="term" value="F:transmembrane transporter activity"/>
    <property type="evidence" value="ECO:0007669"/>
    <property type="project" value="InterPro"/>
</dbReference>
<dbReference type="AlphaFoldDB" id="A0A1S3GZL2"/>
<evidence type="ECO:0000256" key="5">
    <source>
        <dbReference type="SAM" id="Phobius"/>
    </source>
</evidence>
<dbReference type="InParanoid" id="A0A1S3GZL2"/>
<dbReference type="InterPro" id="IPR005828">
    <property type="entry name" value="MFS_sugar_transport-like"/>
</dbReference>
<keyword evidence="2 5" id="KW-0812">Transmembrane</keyword>
<dbReference type="InterPro" id="IPR020846">
    <property type="entry name" value="MFS_dom"/>
</dbReference>
<feature type="transmembrane region" description="Helical" evidence="5">
    <location>
        <begin position="320"/>
        <end position="337"/>
    </location>
</feature>
<evidence type="ECO:0000259" key="6">
    <source>
        <dbReference type="PROSITE" id="PS50850"/>
    </source>
</evidence>
<feature type="domain" description="Major facilitator superfamily (MFS) profile" evidence="6">
    <location>
        <begin position="22"/>
        <end position="495"/>
    </location>
</feature>
<reference evidence="8" key="1">
    <citation type="submission" date="2025-08" db="UniProtKB">
        <authorList>
            <consortium name="RefSeq"/>
        </authorList>
    </citation>
    <scope>IDENTIFICATION</scope>
    <source>
        <tissue evidence="8">Gonads</tissue>
    </source>
</reference>
<name>A0A1S3GZL2_LINAN</name>